<feature type="transmembrane region" description="Helical" evidence="1">
    <location>
        <begin position="315"/>
        <end position="335"/>
    </location>
</feature>
<feature type="transmembrane region" description="Helical" evidence="1">
    <location>
        <begin position="195"/>
        <end position="216"/>
    </location>
</feature>
<evidence type="ECO:0000313" key="3">
    <source>
        <dbReference type="Proteomes" id="UP001206014"/>
    </source>
</evidence>
<name>A0AAW5I4R6_9BACT</name>
<sequence length="442" mass="50910">MMLNRNNHSYTVDEHFLPGKVVVMYIRYRFLHNWVFIFLTLLWLSFSILLLSLIWDEEFKMLFGAGFILIILYCFLIAAWSKIVDYRNLGLEKKIVYPIVDRLLAKSTKLSSRKCRVKRRKLISIEDGSIDSSSESVVVFFGDGSICEYPFSFMAEKCKGAVIVRSLSLTHYVCKNERRISEAKSLLPELSFNSWLKLVSFLILFLGGISFCIFTFLPPEVFSIIIFLGVVLIMLFIYLCPQLESHNVQKVTWKMALFKVMKTPISVIYLFSTLNLPFMALLIVSVVSVISAVLPVYIVIFLTNKVAPGLICKPTEYFVILVLSSFILVYCPSYIKRVICKTPFVTHTEGKRLKKRIAELIIYIYDAGSVEFLLNVAYAVFVCIICIKKFQFAEFLFSKEIDEVILNAFVVFLSFEGIRSSYKRIHLSAISLFQKILRLLDT</sequence>
<dbReference type="EMBL" id="JANDXR010000010">
    <property type="protein sequence ID" value="MCP9501752.1"/>
    <property type="molecule type" value="Genomic_DNA"/>
</dbReference>
<accession>A0AAW5I4R6</accession>
<dbReference type="AlphaFoldDB" id="A0AAW5I4R6"/>
<feature type="transmembrane region" description="Helical" evidence="1">
    <location>
        <begin position="61"/>
        <end position="80"/>
    </location>
</feature>
<dbReference type="RefSeq" id="WP_234564375.1">
    <property type="nucleotide sequence ID" value="NZ_JAJTTD010000010.1"/>
</dbReference>
<feature type="transmembrane region" description="Helical" evidence="1">
    <location>
        <begin position="222"/>
        <end position="239"/>
    </location>
</feature>
<protein>
    <submittedName>
        <fullName evidence="2">Uncharacterized protein</fullName>
    </submittedName>
</protein>
<keyword evidence="1" id="KW-0472">Membrane</keyword>
<evidence type="ECO:0000313" key="2">
    <source>
        <dbReference type="EMBL" id="MCP9501752.1"/>
    </source>
</evidence>
<dbReference type="Proteomes" id="UP001206014">
    <property type="component" value="Unassembled WGS sequence"/>
</dbReference>
<reference evidence="2" key="1">
    <citation type="submission" date="2022-07" db="EMBL/GenBank/DDBJ databases">
        <title>Prevotella copri.</title>
        <authorList>
            <person name="Yang C."/>
        </authorList>
    </citation>
    <scope>NUCLEOTIDE SEQUENCE</scope>
    <source>
        <strain evidence="2">HF88</strain>
    </source>
</reference>
<evidence type="ECO:0000256" key="1">
    <source>
        <dbReference type="SAM" id="Phobius"/>
    </source>
</evidence>
<keyword evidence="1" id="KW-1133">Transmembrane helix</keyword>
<feature type="transmembrane region" description="Helical" evidence="1">
    <location>
        <begin position="360"/>
        <end position="387"/>
    </location>
</feature>
<feature type="transmembrane region" description="Helical" evidence="1">
    <location>
        <begin position="34"/>
        <end position="55"/>
    </location>
</feature>
<keyword evidence="1" id="KW-0812">Transmembrane</keyword>
<gene>
    <name evidence="2" type="ORF">NND11_09340</name>
</gene>
<proteinExistence type="predicted"/>
<organism evidence="2 3">
    <name type="scientific">Segatella copri</name>
    <dbReference type="NCBI Taxonomy" id="165179"/>
    <lineage>
        <taxon>Bacteria</taxon>
        <taxon>Pseudomonadati</taxon>
        <taxon>Bacteroidota</taxon>
        <taxon>Bacteroidia</taxon>
        <taxon>Bacteroidales</taxon>
        <taxon>Prevotellaceae</taxon>
        <taxon>Segatella</taxon>
    </lineage>
</organism>
<feature type="transmembrane region" description="Helical" evidence="1">
    <location>
        <begin position="278"/>
        <end position="303"/>
    </location>
</feature>
<comment type="caution">
    <text evidence="2">The sequence shown here is derived from an EMBL/GenBank/DDBJ whole genome shotgun (WGS) entry which is preliminary data.</text>
</comment>